<evidence type="ECO:0000313" key="12">
    <source>
        <dbReference type="EMBL" id="KKL07703.1"/>
    </source>
</evidence>
<keyword evidence="5" id="KW-0488">Methylation</keyword>
<dbReference type="AlphaFoldDB" id="A0A0F9D6L3"/>
<keyword evidence="9 10" id="KW-0472">Membrane</keyword>
<evidence type="ECO:0000256" key="3">
    <source>
        <dbReference type="ARBA" id="ARBA00020042"/>
    </source>
</evidence>
<dbReference type="PRINTS" id="PR00813">
    <property type="entry name" value="BCTERIALGSPG"/>
</dbReference>
<reference evidence="12" key="1">
    <citation type="journal article" date="2015" name="Nature">
        <title>Complex archaea that bridge the gap between prokaryotes and eukaryotes.</title>
        <authorList>
            <person name="Spang A."/>
            <person name="Saw J.H."/>
            <person name="Jorgensen S.L."/>
            <person name="Zaremba-Niedzwiedzka K."/>
            <person name="Martijn J."/>
            <person name="Lind A.E."/>
            <person name="van Eijk R."/>
            <person name="Schleper C."/>
            <person name="Guy L."/>
            <person name="Ettema T.J."/>
        </authorList>
    </citation>
    <scope>NUCLEOTIDE SEQUENCE</scope>
</reference>
<dbReference type="GO" id="GO:0015627">
    <property type="term" value="C:type II protein secretion system complex"/>
    <property type="evidence" value="ECO:0007669"/>
    <property type="project" value="InterPro"/>
</dbReference>
<dbReference type="GO" id="GO:0015628">
    <property type="term" value="P:protein secretion by the type II secretion system"/>
    <property type="evidence" value="ECO:0007669"/>
    <property type="project" value="InterPro"/>
</dbReference>
<evidence type="ECO:0000256" key="8">
    <source>
        <dbReference type="ARBA" id="ARBA00022989"/>
    </source>
</evidence>
<evidence type="ECO:0000256" key="4">
    <source>
        <dbReference type="ARBA" id="ARBA00022475"/>
    </source>
</evidence>
<dbReference type="InterPro" id="IPR045584">
    <property type="entry name" value="Pilin-like"/>
</dbReference>
<sequence length="140" mass="15459">MRRTRAARGRRGGFTIVEILVVVIIIAVLATLIVPAYFGRVGSAKRSVAKRNLAVIESAIEMFSSDYGRLPEGLDELVERPADVAEMDWNPPALKPKNLKDPWSRAYLYQAPGEHGAYDLYTLGRDGQEAGEKEDADVVN</sequence>
<comment type="subcellular location">
    <subcellularLocation>
        <location evidence="1">Cell inner membrane</location>
        <topology evidence="1">Single-pass membrane protein</topology>
    </subcellularLocation>
</comment>
<name>A0A0F9D6L3_9ZZZZ</name>
<protein>
    <recommendedName>
        <fullName evidence="3">Type II secretion system core protein G</fullName>
    </recommendedName>
</protein>
<accession>A0A0F9D6L3</accession>
<proteinExistence type="inferred from homology"/>
<dbReference type="NCBIfam" id="TIGR02532">
    <property type="entry name" value="IV_pilin_GFxxxE"/>
    <property type="match status" value="1"/>
</dbReference>
<dbReference type="InterPro" id="IPR012902">
    <property type="entry name" value="N_methyl_site"/>
</dbReference>
<keyword evidence="7 10" id="KW-0812">Transmembrane</keyword>
<dbReference type="PANTHER" id="PTHR30093">
    <property type="entry name" value="GENERAL SECRETION PATHWAY PROTEIN G"/>
    <property type="match status" value="1"/>
</dbReference>
<evidence type="ECO:0000256" key="1">
    <source>
        <dbReference type="ARBA" id="ARBA00004377"/>
    </source>
</evidence>
<evidence type="ECO:0000256" key="7">
    <source>
        <dbReference type="ARBA" id="ARBA00022692"/>
    </source>
</evidence>
<evidence type="ECO:0000256" key="6">
    <source>
        <dbReference type="ARBA" id="ARBA00022519"/>
    </source>
</evidence>
<evidence type="ECO:0000256" key="9">
    <source>
        <dbReference type="ARBA" id="ARBA00023136"/>
    </source>
</evidence>
<evidence type="ECO:0000259" key="11">
    <source>
        <dbReference type="Pfam" id="PF08334"/>
    </source>
</evidence>
<dbReference type="Gene3D" id="3.30.700.10">
    <property type="entry name" value="Glycoprotein, Type 4 Pilin"/>
    <property type="match status" value="1"/>
</dbReference>
<comment type="caution">
    <text evidence="12">The sequence shown here is derived from an EMBL/GenBank/DDBJ whole genome shotgun (WGS) entry which is preliminary data.</text>
</comment>
<comment type="similarity">
    <text evidence="2">Belongs to the GSP G family.</text>
</comment>
<dbReference type="InterPro" id="IPR013545">
    <property type="entry name" value="T2SS_protein-GspG_C"/>
</dbReference>
<keyword evidence="4" id="KW-1003">Cell membrane</keyword>
<feature type="transmembrane region" description="Helical" evidence="10">
    <location>
        <begin position="12"/>
        <end position="38"/>
    </location>
</feature>
<dbReference type="Pfam" id="PF07963">
    <property type="entry name" value="N_methyl"/>
    <property type="match status" value="1"/>
</dbReference>
<keyword evidence="8 10" id="KW-1133">Transmembrane helix</keyword>
<evidence type="ECO:0000256" key="5">
    <source>
        <dbReference type="ARBA" id="ARBA00022481"/>
    </source>
</evidence>
<organism evidence="12">
    <name type="scientific">marine sediment metagenome</name>
    <dbReference type="NCBI Taxonomy" id="412755"/>
    <lineage>
        <taxon>unclassified sequences</taxon>
        <taxon>metagenomes</taxon>
        <taxon>ecological metagenomes</taxon>
    </lineage>
</organism>
<feature type="domain" description="Type II secretion system protein GspG C-terminal" evidence="11">
    <location>
        <begin position="37"/>
        <end position="140"/>
    </location>
</feature>
<dbReference type="SUPFAM" id="SSF54523">
    <property type="entry name" value="Pili subunits"/>
    <property type="match status" value="1"/>
</dbReference>
<dbReference type="InterPro" id="IPR010054">
    <property type="entry name" value="Type2_sec_GspG"/>
</dbReference>
<gene>
    <name evidence="12" type="ORF">LCGC14_2583360</name>
</gene>
<dbReference type="Pfam" id="PF08334">
    <property type="entry name" value="T2SSG"/>
    <property type="match status" value="1"/>
</dbReference>
<evidence type="ECO:0000256" key="10">
    <source>
        <dbReference type="SAM" id="Phobius"/>
    </source>
</evidence>
<evidence type="ECO:0000256" key="2">
    <source>
        <dbReference type="ARBA" id="ARBA00009984"/>
    </source>
</evidence>
<dbReference type="InterPro" id="IPR000983">
    <property type="entry name" value="Bac_GSPG_pilin"/>
</dbReference>
<keyword evidence="6" id="KW-0997">Cell inner membrane</keyword>
<dbReference type="EMBL" id="LAZR01043179">
    <property type="protein sequence ID" value="KKL07703.1"/>
    <property type="molecule type" value="Genomic_DNA"/>
</dbReference>
<dbReference type="NCBIfam" id="TIGR01710">
    <property type="entry name" value="typeII_sec_gspG"/>
    <property type="match status" value="1"/>
</dbReference>
<dbReference type="PANTHER" id="PTHR30093:SF44">
    <property type="entry name" value="TYPE II SECRETION SYSTEM CORE PROTEIN G"/>
    <property type="match status" value="1"/>
</dbReference>
<dbReference type="GO" id="GO:0005886">
    <property type="term" value="C:plasma membrane"/>
    <property type="evidence" value="ECO:0007669"/>
    <property type="project" value="UniProtKB-SubCell"/>
</dbReference>